<dbReference type="RefSeq" id="WP_078694891.1">
    <property type="nucleotide sequence ID" value="NZ_FUWX01000033.1"/>
</dbReference>
<name>A0A1T4QVN5_9FUSO</name>
<keyword evidence="2" id="KW-1185">Reference proteome</keyword>
<dbReference type="AlphaFoldDB" id="A0A1T4QVN5"/>
<dbReference type="Proteomes" id="UP000191153">
    <property type="component" value="Unassembled WGS sequence"/>
</dbReference>
<dbReference type="OrthoDB" id="2087522at2"/>
<reference evidence="1 2" key="1">
    <citation type="submission" date="2017-02" db="EMBL/GenBank/DDBJ databases">
        <authorList>
            <person name="Peterson S.W."/>
        </authorList>
    </citation>
    <scope>NUCLEOTIDE SEQUENCE [LARGE SCALE GENOMIC DNA]</scope>
    <source>
        <strain evidence="1 2">ATCC 700028</strain>
    </source>
</reference>
<evidence type="ECO:0000313" key="1">
    <source>
        <dbReference type="EMBL" id="SKA07840.1"/>
    </source>
</evidence>
<accession>A0A1T4QVN5</accession>
<proteinExistence type="predicted"/>
<gene>
    <name evidence="1" type="ORF">SAMN02745174_02470</name>
</gene>
<organism evidence="1 2">
    <name type="scientific">Cetobacterium ceti</name>
    <dbReference type="NCBI Taxonomy" id="180163"/>
    <lineage>
        <taxon>Bacteria</taxon>
        <taxon>Fusobacteriati</taxon>
        <taxon>Fusobacteriota</taxon>
        <taxon>Fusobacteriia</taxon>
        <taxon>Fusobacteriales</taxon>
        <taxon>Fusobacteriaceae</taxon>
        <taxon>Cetobacterium</taxon>
    </lineage>
</organism>
<evidence type="ECO:0008006" key="3">
    <source>
        <dbReference type="Google" id="ProtNLM"/>
    </source>
</evidence>
<dbReference type="EMBL" id="FUWX01000033">
    <property type="protein sequence ID" value="SKA07840.1"/>
    <property type="molecule type" value="Genomic_DNA"/>
</dbReference>
<evidence type="ECO:0000313" key="2">
    <source>
        <dbReference type="Proteomes" id="UP000191153"/>
    </source>
</evidence>
<protein>
    <recommendedName>
        <fullName evidence="3">Phage late control gene D protein (GPD)</fullName>
    </recommendedName>
</protein>
<dbReference type="STRING" id="180163.SAMN02745174_02470"/>
<sequence>MNSRKAFLYINGVEIPHEEQGGLYFEAAYNSGKINEIGSMKFKIYNLSQDVVPGTVIDYDFFRGDYGGRFGTYTVKKRNLEKSGGDTVQVLFCSERAMETSNIVSVSLKGQITADKAIKEICKAAGLNPVSVELKINKTFPNSFSCYGKALDELKELAKDTSSQLKIENKDVYFYIDTLKQTNKIIELNFESGLIKNPRAAEELTTDNISNIKASNGEVKANYLTNDKLKAKTTNEYDFIIECLSIHTLKKGVVLQIGDNKVWSGLCKIVEMEMRNNKTWTQKLKVKVV</sequence>